<dbReference type="EMBL" id="JACJKJ010000010">
    <property type="protein sequence ID" value="MBM6806731.1"/>
    <property type="molecule type" value="Genomic_DNA"/>
</dbReference>
<feature type="chain" id="PRO_5045048310" evidence="6">
    <location>
        <begin position="22"/>
        <end position="511"/>
    </location>
</feature>
<protein>
    <submittedName>
        <fullName evidence="9">RagB/SusD family nutrient uptake outer membrane protein</fullName>
    </submittedName>
</protein>
<keyword evidence="5" id="KW-0998">Cell outer membrane</keyword>
<proteinExistence type="inferred from homology"/>
<accession>A0ABS2F9B6</accession>
<feature type="signal peptide" evidence="6">
    <location>
        <begin position="1"/>
        <end position="21"/>
    </location>
</feature>
<dbReference type="Proteomes" id="UP000782117">
    <property type="component" value="Unassembled WGS sequence"/>
</dbReference>
<name>A0ABS2F9B6_9BACE</name>
<keyword evidence="10" id="KW-1185">Reference proteome</keyword>
<dbReference type="PROSITE" id="PS51257">
    <property type="entry name" value="PROKAR_LIPOPROTEIN"/>
    <property type="match status" value="1"/>
</dbReference>
<evidence type="ECO:0000256" key="1">
    <source>
        <dbReference type="ARBA" id="ARBA00004442"/>
    </source>
</evidence>
<dbReference type="InterPro" id="IPR011990">
    <property type="entry name" value="TPR-like_helical_dom_sf"/>
</dbReference>
<comment type="caution">
    <text evidence="9">The sequence shown here is derived from an EMBL/GenBank/DDBJ whole genome shotgun (WGS) entry which is preliminary data.</text>
</comment>
<dbReference type="Pfam" id="PF07980">
    <property type="entry name" value="SusD_RagB"/>
    <property type="match status" value="1"/>
</dbReference>
<evidence type="ECO:0000313" key="10">
    <source>
        <dbReference type="Proteomes" id="UP000782117"/>
    </source>
</evidence>
<dbReference type="Pfam" id="PF14322">
    <property type="entry name" value="SusD-like_3"/>
    <property type="match status" value="1"/>
</dbReference>
<reference evidence="9 10" key="1">
    <citation type="journal article" date="2021" name="Sci. Rep.">
        <title>The distribution of antibiotic resistance genes in chicken gut microbiota commensals.</title>
        <authorList>
            <person name="Juricova H."/>
            <person name="Matiasovicova J."/>
            <person name="Kubasova T."/>
            <person name="Cejkova D."/>
            <person name="Rychlik I."/>
        </authorList>
    </citation>
    <scope>NUCLEOTIDE SEQUENCE [LARGE SCALE GENOMIC DNA]</scope>
    <source>
        <strain evidence="9 10">An768</strain>
    </source>
</reference>
<comment type="similarity">
    <text evidence="2">Belongs to the SusD family.</text>
</comment>
<evidence type="ECO:0000256" key="3">
    <source>
        <dbReference type="ARBA" id="ARBA00022729"/>
    </source>
</evidence>
<dbReference type="RefSeq" id="WP_204500615.1">
    <property type="nucleotide sequence ID" value="NZ_JACJKJ010000010.1"/>
</dbReference>
<evidence type="ECO:0000259" key="8">
    <source>
        <dbReference type="Pfam" id="PF14322"/>
    </source>
</evidence>
<evidence type="ECO:0000313" key="9">
    <source>
        <dbReference type="EMBL" id="MBM6806731.1"/>
    </source>
</evidence>
<comment type="subcellular location">
    <subcellularLocation>
        <location evidence="1">Cell outer membrane</location>
    </subcellularLocation>
</comment>
<gene>
    <name evidence="9" type="ORF">H6A24_09540</name>
</gene>
<dbReference type="Gene3D" id="1.25.40.390">
    <property type="match status" value="1"/>
</dbReference>
<dbReference type="InterPro" id="IPR012944">
    <property type="entry name" value="SusD_RagB_dom"/>
</dbReference>
<sequence>MKTKKNLLYICAAATAICGLASCNDFLDTMPDKRTEIDTPEKVRDILVSAYPNYTSMPLFEYMSDNYDDNGDGYNYSHNIVSEAYHWEDIIETDQDSPSGIWRQTYAAIAAANQALVAIEEMGNPEECMPYKGEALLCRAYGHFALANVFCMAYNEATASENLGIPYITAPETTVGVTYDRGTLQEVYEKIDADIEAALPLIEGINFDVPAYHFNEKAAYAFAARFNLFYGKDYDKVINYATQAIGEDPTSVLRDLNGYDKFTNQEEWGRGYVSQDEPANLLLTTNYSTYPRLYNQRYAITRDLMNASLVWSLFPGNVQLPVYRVVFQTNYVTYFVPKIIEFFEITNPVAQTGYIHIVLPIFTTDETLLCRAEAHILKKEYDAAATDLSYWYQKKGIEAHTAAEIIEFYDEPSGNNDETHRCDPANRTPLNTGVTYDHDQTCMLYAVLHARRVETIHEGHRWPDIKRYGLTVTHNIHNSEPIALEANDLRKAIQIPEEVLSAPGNMTPNPR</sequence>
<keyword evidence="4" id="KW-0472">Membrane</keyword>
<evidence type="ECO:0000256" key="4">
    <source>
        <dbReference type="ARBA" id="ARBA00023136"/>
    </source>
</evidence>
<evidence type="ECO:0000256" key="2">
    <source>
        <dbReference type="ARBA" id="ARBA00006275"/>
    </source>
</evidence>
<evidence type="ECO:0000256" key="5">
    <source>
        <dbReference type="ARBA" id="ARBA00023237"/>
    </source>
</evidence>
<organism evidence="9 10">
    <name type="scientific">Bacteroides caecicola</name>
    <dbReference type="NCBI Taxonomy" id="1462569"/>
    <lineage>
        <taxon>Bacteria</taxon>
        <taxon>Pseudomonadati</taxon>
        <taxon>Bacteroidota</taxon>
        <taxon>Bacteroidia</taxon>
        <taxon>Bacteroidales</taxon>
        <taxon>Bacteroidaceae</taxon>
        <taxon>Bacteroides</taxon>
    </lineage>
</organism>
<dbReference type="SUPFAM" id="SSF48452">
    <property type="entry name" value="TPR-like"/>
    <property type="match status" value="1"/>
</dbReference>
<evidence type="ECO:0000259" key="7">
    <source>
        <dbReference type="Pfam" id="PF07980"/>
    </source>
</evidence>
<feature type="domain" description="RagB/SusD" evidence="7">
    <location>
        <begin position="324"/>
        <end position="472"/>
    </location>
</feature>
<keyword evidence="3 6" id="KW-0732">Signal</keyword>
<dbReference type="InterPro" id="IPR033985">
    <property type="entry name" value="SusD-like_N"/>
</dbReference>
<evidence type="ECO:0000256" key="6">
    <source>
        <dbReference type="SAM" id="SignalP"/>
    </source>
</evidence>
<feature type="domain" description="SusD-like N-terminal" evidence="8">
    <location>
        <begin position="25"/>
        <end position="228"/>
    </location>
</feature>